<feature type="compositionally biased region" description="Polar residues" evidence="1">
    <location>
        <begin position="276"/>
        <end position="288"/>
    </location>
</feature>
<evidence type="ECO:0000313" key="2">
    <source>
        <dbReference type="EMBL" id="KAL1623350.1"/>
    </source>
</evidence>
<keyword evidence="3" id="KW-1185">Reference proteome</keyword>
<feature type="region of interest" description="Disordered" evidence="1">
    <location>
        <begin position="182"/>
        <end position="203"/>
    </location>
</feature>
<feature type="region of interest" description="Disordered" evidence="1">
    <location>
        <begin position="1"/>
        <end position="25"/>
    </location>
</feature>
<gene>
    <name evidence="2" type="ORF">SLS56_008291</name>
</gene>
<organism evidence="2 3">
    <name type="scientific">Neofusicoccum ribis</name>
    <dbReference type="NCBI Taxonomy" id="45134"/>
    <lineage>
        <taxon>Eukaryota</taxon>
        <taxon>Fungi</taxon>
        <taxon>Dikarya</taxon>
        <taxon>Ascomycota</taxon>
        <taxon>Pezizomycotina</taxon>
        <taxon>Dothideomycetes</taxon>
        <taxon>Dothideomycetes incertae sedis</taxon>
        <taxon>Botryosphaeriales</taxon>
        <taxon>Botryosphaeriaceae</taxon>
        <taxon>Neofusicoccum</taxon>
    </lineage>
</organism>
<accession>A0ABR3SKH1</accession>
<dbReference type="EMBL" id="JAJVDC020000120">
    <property type="protein sequence ID" value="KAL1623350.1"/>
    <property type="molecule type" value="Genomic_DNA"/>
</dbReference>
<reference evidence="2 3" key="1">
    <citation type="submission" date="2024-02" db="EMBL/GenBank/DDBJ databases">
        <title>De novo assembly and annotation of 12 fungi associated with fruit tree decline syndrome in Ontario, Canada.</title>
        <authorList>
            <person name="Sulman M."/>
            <person name="Ellouze W."/>
            <person name="Ilyukhin E."/>
        </authorList>
    </citation>
    <scope>NUCLEOTIDE SEQUENCE [LARGE SCALE GENOMIC DNA]</scope>
    <source>
        <strain evidence="2 3">M1-105</strain>
    </source>
</reference>
<sequence>MPAISSTDTSNGAAAQPLSNSSGYTLVQCPRSPVSEKIEWQYSEIKNNLDELPNPHTVGNPAAERIMRSHARAQDAYNADADTFLYLDGHREVRQANLTTPRAFVCETGELYTRTYPELLDTSPLASAITPSENMSLVERTRRAAEHRKHMREKLRQDMGADNWLNMVKKMLKQEANRKKKPHAADLRRMHASAAAVPNPARSSATAVRPLTRAFAAATTAVASQTAVITPVLSSSAGPDSSSAASQVNSGIKLRLRLGMAKPKARESNLRACTIASPTKGTSGTLIQQVRKRKNSETAENLEERSTKKPQAAI</sequence>
<evidence type="ECO:0000256" key="1">
    <source>
        <dbReference type="SAM" id="MobiDB-lite"/>
    </source>
</evidence>
<protein>
    <submittedName>
        <fullName evidence="2">Uncharacterized protein</fullName>
    </submittedName>
</protein>
<dbReference type="Proteomes" id="UP001521116">
    <property type="component" value="Unassembled WGS sequence"/>
</dbReference>
<proteinExistence type="predicted"/>
<evidence type="ECO:0000313" key="3">
    <source>
        <dbReference type="Proteomes" id="UP001521116"/>
    </source>
</evidence>
<name>A0ABR3SKH1_9PEZI</name>
<feature type="region of interest" description="Disordered" evidence="1">
    <location>
        <begin position="276"/>
        <end position="314"/>
    </location>
</feature>
<comment type="caution">
    <text evidence="2">The sequence shown here is derived from an EMBL/GenBank/DDBJ whole genome shotgun (WGS) entry which is preliminary data.</text>
</comment>